<keyword evidence="1" id="KW-0472">Membrane</keyword>
<protein>
    <submittedName>
        <fullName evidence="2">Uncharacterized protein</fullName>
    </submittedName>
</protein>
<gene>
    <name evidence="2" type="ORF">CLODIP_2_CD07385</name>
</gene>
<keyword evidence="1" id="KW-1133">Transmembrane helix</keyword>
<evidence type="ECO:0000256" key="1">
    <source>
        <dbReference type="SAM" id="Phobius"/>
    </source>
</evidence>
<keyword evidence="1" id="KW-0812">Transmembrane</keyword>
<reference evidence="2 3" key="1">
    <citation type="submission" date="2020-04" db="EMBL/GenBank/DDBJ databases">
        <authorList>
            <person name="Alioto T."/>
            <person name="Alioto T."/>
            <person name="Gomez Garrido J."/>
        </authorList>
    </citation>
    <scope>NUCLEOTIDE SEQUENCE [LARGE SCALE GENOMIC DNA]</scope>
</reference>
<evidence type="ECO:0000313" key="2">
    <source>
        <dbReference type="EMBL" id="CAB3380285.1"/>
    </source>
</evidence>
<keyword evidence="3" id="KW-1185">Reference proteome</keyword>
<comment type="caution">
    <text evidence="2">The sequence shown here is derived from an EMBL/GenBank/DDBJ whole genome shotgun (WGS) entry which is preliminary data.</text>
</comment>
<evidence type="ECO:0000313" key="3">
    <source>
        <dbReference type="Proteomes" id="UP000494165"/>
    </source>
</evidence>
<proteinExistence type="predicted"/>
<dbReference type="Proteomes" id="UP000494165">
    <property type="component" value="Unassembled WGS sequence"/>
</dbReference>
<accession>A0A8S1DQF5</accession>
<dbReference type="AlphaFoldDB" id="A0A8S1DQF5"/>
<dbReference type="EMBL" id="CADEPI010000204">
    <property type="protein sequence ID" value="CAB3380285.1"/>
    <property type="molecule type" value="Genomic_DNA"/>
</dbReference>
<organism evidence="2 3">
    <name type="scientific">Cloeon dipterum</name>
    <dbReference type="NCBI Taxonomy" id="197152"/>
    <lineage>
        <taxon>Eukaryota</taxon>
        <taxon>Metazoa</taxon>
        <taxon>Ecdysozoa</taxon>
        <taxon>Arthropoda</taxon>
        <taxon>Hexapoda</taxon>
        <taxon>Insecta</taxon>
        <taxon>Pterygota</taxon>
        <taxon>Palaeoptera</taxon>
        <taxon>Ephemeroptera</taxon>
        <taxon>Pisciforma</taxon>
        <taxon>Baetidae</taxon>
        <taxon>Cloeon</taxon>
    </lineage>
</organism>
<sequence>MAASNNDSDASHTKSENPGFSLSAATAIRQVRNSGDLEMFIRREGRVPAWDMVVMHGTFQEGDAELKFKIQWLAASMAGKQLHYYSYLSDFLKNRIEQVKLQFQGKTIGELCSNLKLRKEAVVVRRVRAGTQEGTASVEMKRKPMKGERMGMQMLYFLPVAVAIAIVAAFLVYGK</sequence>
<feature type="transmembrane region" description="Helical" evidence="1">
    <location>
        <begin position="154"/>
        <end position="173"/>
    </location>
</feature>
<name>A0A8S1DQF5_9INSE</name>